<evidence type="ECO:0000313" key="5">
    <source>
        <dbReference type="Proteomes" id="UP000070258"/>
    </source>
</evidence>
<dbReference type="AlphaFoldDB" id="A0A138AEB2"/>
<evidence type="ECO:0000313" key="6">
    <source>
        <dbReference type="Proteomes" id="UP000070409"/>
    </source>
</evidence>
<reference evidence="5" key="2">
    <citation type="submission" date="2016-02" db="EMBL/GenBank/DDBJ databases">
        <authorList>
            <person name="Wen L."/>
            <person name="He K."/>
            <person name="Yang H."/>
        </authorList>
    </citation>
    <scope>NUCLEOTIDE SEQUENCE [LARGE SCALE GENOMIC DNA]</scope>
    <source>
        <strain evidence="5">JCM 15929</strain>
    </source>
</reference>
<dbReference type="Proteomes" id="UP000070409">
    <property type="component" value="Unassembled WGS sequence"/>
</dbReference>
<dbReference type="EMBL" id="LSRF01000044">
    <property type="protein sequence ID" value="KXP08750.1"/>
    <property type="molecule type" value="Genomic_DNA"/>
</dbReference>
<protein>
    <submittedName>
        <fullName evidence="4">Uncharacterized protein</fullName>
    </submittedName>
</protein>
<dbReference type="Pfam" id="PF24092">
    <property type="entry name" value="DUF7373_C"/>
    <property type="match status" value="1"/>
</dbReference>
<dbReference type="InterPro" id="IPR055797">
    <property type="entry name" value="DUF7373"/>
</dbReference>
<sequence>MVTKPSATMGKILEARRLAATIPLYSTIDPALKFGNPMTIGALEDHGNAPTVESAFGTSASRVMAGHGAGVIATARNGDSGKDYGYVNFGLWEMSSPEAAAAAVADPRLLEPELVQYGYTKKSVSMQGYPKAVAYELNGTRKRLRAFLASGSVVIAVSSELMNAALVRKYFDLQLQALKDFVPTDEYKRGELPVDPSGLSALTLAPDSGDLDHEGDIAPRVIALGADSPDTVLAAFTAAGADAAGLGGTTVYRTKDAASAPALSGVLLDSATRYVRFRGTPIQVKDMDGVACSTVPARASSTVRAACTMAVGRYVAVVTSSQAEDAIQRAAAQYLILRSAK</sequence>
<accession>A0A138AEB2</accession>
<dbReference type="InterPro" id="IPR056463">
    <property type="entry name" value="DUF7373_C"/>
</dbReference>
<dbReference type="Proteomes" id="UP000070258">
    <property type="component" value="Unassembled WGS sequence"/>
</dbReference>
<name>A0A138AEB2_9ACTN</name>
<organism evidence="4 5">
    <name type="scientific">Tsukamurella pseudospumae</name>
    <dbReference type="NCBI Taxonomy" id="239498"/>
    <lineage>
        <taxon>Bacteria</taxon>
        <taxon>Bacillati</taxon>
        <taxon>Actinomycetota</taxon>
        <taxon>Actinomycetes</taxon>
        <taxon>Mycobacteriales</taxon>
        <taxon>Tsukamurellaceae</taxon>
        <taxon>Tsukamurella</taxon>
    </lineage>
</organism>
<reference evidence="4" key="1">
    <citation type="submission" date="2016-02" db="EMBL/GenBank/DDBJ databases">
        <authorList>
            <person name="Teng J.L."/>
            <person name="Yang Y."/>
            <person name="Huang Y."/>
            <person name="Guo F."/>
            <person name="Wei W."/>
            <person name="Chen J.H."/>
            <person name="Wong S.Y."/>
            <person name="Lau S.K."/>
            <person name="Woo P.C."/>
        </authorList>
    </citation>
    <scope>NUCLEOTIDE SEQUENCE</scope>
    <source>
        <strain evidence="4">JCM 15929</strain>
    </source>
</reference>
<keyword evidence="6" id="KW-1185">Reference proteome</keyword>
<comment type="caution">
    <text evidence="4">The sequence shown here is derived from an EMBL/GenBank/DDBJ whole genome shotgun (WGS) entry which is preliminary data.</text>
</comment>
<reference evidence="3 6" key="3">
    <citation type="submission" date="2016-02" db="EMBL/GenBank/DDBJ databases">
        <authorList>
            <person name="Teng J.L."/>
            <person name="Tang Y."/>
            <person name="Huang Y."/>
            <person name="Guo F."/>
            <person name="Wei W."/>
            <person name="Chen J.H."/>
            <person name="Wong S.Y."/>
            <person name="Lau S.K."/>
            <person name="Woo P.C."/>
        </authorList>
    </citation>
    <scope>NUCLEOTIDE SEQUENCE [LARGE SCALE GENOMIC DNA]</scope>
    <source>
        <strain evidence="3 6">JCM 13375</strain>
    </source>
</reference>
<evidence type="ECO:0000313" key="4">
    <source>
        <dbReference type="EMBL" id="KXP08750.1"/>
    </source>
</evidence>
<feature type="domain" description="DUF7373" evidence="2">
    <location>
        <begin position="217"/>
        <end position="337"/>
    </location>
</feature>
<dbReference type="Pfam" id="PF24088">
    <property type="entry name" value="DUF7373"/>
    <property type="match status" value="1"/>
</dbReference>
<dbReference type="EMBL" id="LSRE01000003">
    <property type="protein sequence ID" value="KXP00740.1"/>
    <property type="molecule type" value="Genomic_DNA"/>
</dbReference>
<evidence type="ECO:0000259" key="2">
    <source>
        <dbReference type="Pfam" id="PF24092"/>
    </source>
</evidence>
<gene>
    <name evidence="4" type="ORF">AXK60_08745</name>
    <name evidence="3" type="ORF">AXK61_14165</name>
</gene>
<evidence type="ECO:0000313" key="3">
    <source>
        <dbReference type="EMBL" id="KXP00740.1"/>
    </source>
</evidence>
<proteinExistence type="predicted"/>
<feature type="domain" description="DUF7373" evidence="1">
    <location>
        <begin position="3"/>
        <end position="194"/>
    </location>
</feature>
<evidence type="ECO:0000259" key="1">
    <source>
        <dbReference type="Pfam" id="PF24088"/>
    </source>
</evidence>